<evidence type="ECO:0000256" key="4">
    <source>
        <dbReference type="ARBA" id="ARBA00023242"/>
    </source>
</evidence>
<dbReference type="PANTHER" id="PTHR24340:SF34">
    <property type="entry name" value="HOMEOBOX PROTEIN NKX-3.2"/>
    <property type="match status" value="1"/>
</dbReference>
<dbReference type="SMART" id="SM00389">
    <property type="entry name" value="HOX"/>
    <property type="match status" value="1"/>
</dbReference>
<dbReference type="PROSITE" id="PS50071">
    <property type="entry name" value="HOMEOBOX_2"/>
    <property type="match status" value="1"/>
</dbReference>
<dbReference type="GO" id="GO:0005634">
    <property type="term" value="C:nucleus"/>
    <property type="evidence" value="ECO:0007669"/>
    <property type="project" value="UniProtKB-SubCell"/>
</dbReference>
<evidence type="ECO:0000256" key="3">
    <source>
        <dbReference type="ARBA" id="ARBA00023155"/>
    </source>
</evidence>
<evidence type="ECO:0000313" key="9">
    <source>
        <dbReference type="EMBL" id="KGB36437.1"/>
    </source>
</evidence>
<keyword evidence="2 5" id="KW-0238">DNA-binding</keyword>
<dbReference type="InterPro" id="IPR050394">
    <property type="entry name" value="Homeobox_NK-like"/>
</dbReference>
<sequence>MDSFSIANLVDTHSEGTNDQDNFNDGSEQTMKNTSLINTFLSLTSLSSKSKIYNESMNVISSHCINNNDNHNNMSHLESKLISSSKDIPFMNNEQILLGNMLESKYEFLPQNINELKGSKQSISKLTSNNNDVDNSFNTSTVQQLLSSSTAASHFISFKSIPDILLQNLNVNNLYKQQDKSIIVNNTNHCTLNNCNNEHLDTNYMNENICNTDLNMNEKNISNNNNNDYVTELMKKLEAYGLLYSIYKSNKDMSLNINCSSCSDPITTVTPTECRIDALPNHNNNTDEKRANSLHSNNSSIINNDNSQIVNDNQVYFSINSIKDYLPFVPMTEAGSTVATTQTTIVGGVKNKALTPRISSLHSPPPPTTTTTRTSTSATGITRRKRTRAAFSHGQVYELEKRFNYQRYLSATERAELARSLRLSETQVKIWFQNRRYKTKKRLISRILNPSNHSSDDSIQNETHLDEFNALNSTPLEHSKYSMFKMNSPMQYYSDHQHQRQKTQQEGQGHINNKMKNIFHFIEIPHLISKMPPSELLEEDNGETKGTRSIDLHHNYYHDDISHNSNLFHYMNNTKLLHHHHLSLQSSVAE</sequence>
<evidence type="ECO:0000256" key="5">
    <source>
        <dbReference type="PROSITE-ProRule" id="PRU00108"/>
    </source>
</evidence>
<evidence type="ECO:0000256" key="6">
    <source>
        <dbReference type="RuleBase" id="RU000682"/>
    </source>
</evidence>
<feature type="compositionally biased region" description="Polar residues" evidence="7">
    <location>
        <begin position="15"/>
        <end position="29"/>
    </location>
</feature>
<dbReference type="InterPro" id="IPR001356">
    <property type="entry name" value="HD"/>
</dbReference>
<dbReference type="Pfam" id="PF00046">
    <property type="entry name" value="Homeodomain"/>
    <property type="match status" value="1"/>
</dbReference>
<proteinExistence type="predicted"/>
<dbReference type="GO" id="GO:0000978">
    <property type="term" value="F:RNA polymerase II cis-regulatory region sequence-specific DNA binding"/>
    <property type="evidence" value="ECO:0007669"/>
    <property type="project" value="TreeGrafter"/>
</dbReference>
<dbReference type="AlphaFoldDB" id="A0A094ZQL8"/>
<dbReference type="PRINTS" id="PR00024">
    <property type="entry name" value="HOMEOBOX"/>
</dbReference>
<evidence type="ECO:0000256" key="7">
    <source>
        <dbReference type="SAM" id="MobiDB-lite"/>
    </source>
</evidence>
<dbReference type="InterPro" id="IPR017970">
    <property type="entry name" value="Homeobox_CS"/>
</dbReference>
<feature type="domain" description="Homeobox" evidence="8">
    <location>
        <begin position="382"/>
        <end position="442"/>
    </location>
</feature>
<keyword evidence="3 5" id="KW-0371">Homeobox</keyword>
<comment type="subcellular location">
    <subcellularLocation>
        <location evidence="1 5 6">Nucleus</location>
    </subcellularLocation>
</comment>
<dbReference type="SUPFAM" id="SSF46689">
    <property type="entry name" value="Homeodomain-like"/>
    <property type="match status" value="1"/>
</dbReference>
<dbReference type="GO" id="GO:0000981">
    <property type="term" value="F:DNA-binding transcription factor activity, RNA polymerase II-specific"/>
    <property type="evidence" value="ECO:0007669"/>
    <property type="project" value="InterPro"/>
</dbReference>
<evidence type="ECO:0000259" key="8">
    <source>
        <dbReference type="PROSITE" id="PS50071"/>
    </source>
</evidence>
<dbReference type="CDD" id="cd00086">
    <property type="entry name" value="homeodomain"/>
    <property type="match status" value="1"/>
</dbReference>
<dbReference type="EMBL" id="KL250775">
    <property type="protein sequence ID" value="KGB36437.1"/>
    <property type="molecule type" value="Genomic_DNA"/>
</dbReference>
<reference evidence="9" key="1">
    <citation type="journal article" date="2012" name="Nat. Genet.">
        <title>Whole-genome sequence of Schistosoma haematobium.</title>
        <authorList>
            <person name="Young N.D."/>
            <person name="Jex A.R."/>
            <person name="Li B."/>
            <person name="Liu S."/>
            <person name="Yang L."/>
            <person name="Xiong Z."/>
            <person name="Li Y."/>
            <person name="Cantacessi C."/>
            <person name="Hall R.S."/>
            <person name="Xu X."/>
            <person name="Chen F."/>
            <person name="Wu X."/>
            <person name="Zerlotini A."/>
            <person name="Oliveira G."/>
            <person name="Hofmann A."/>
            <person name="Zhang G."/>
            <person name="Fang X."/>
            <person name="Kang Y."/>
            <person name="Campbell B.E."/>
            <person name="Loukas A."/>
            <person name="Ranganathan S."/>
            <person name="Rollinson D."/>
            <person name="Rinaldi G."/>
            <person name="Brindley P.J."/>
            <person name="Yang H."/>
            <person name="Wang J."/>
            <person name="Wang J."/>
            <person name="Gasser R.B."/>
        </authorList>
    </citation>
    <scope>NUCLEOTIDE SEQUENCE [LARGE SCALE GENOMIC DNA]</scope>
</reference>
<keyword evidence="4 5" id="KW-0539">Nucleus</keyword>
<protein>
    <submittedName>
        <fullName evidence="9">Homeobox protein zampogna</fullName>
    </submittedName>
</protein>
<evidence type="ECO:0000256" key="2">
    <source>
        <dbReference type="ARBA" id="ARBA00023125"/>
    </source>
</evidence>
<dbReference type="PANTHER" id="PTHR24340">
    <property type="entry name" value="HOMEOBOX PROTEIN NKX"/>
    <property type="match status" value="1"/>
</dbReference>
<accession>A0A094ZQL8</accession>
<feature type="compositionally biased region" description="Low complexity" evidence="7">
    <location>
        <begin position="369"/>
        <end position="381"/>
    </location>
</feature>
<dbReference type="Gene3D" id="1.10.10.60">
    <property type="entry name" value="Homeodomain-like"/>
    <property type="match status" value="1"/>
</dbReference>
<feature type="region of interest" description="Disordered" evidence="7">
    <location>
        <begin position="10"/>
        <end position="29"/>
    </location>
</feature>
<name>A0A094ZQL8_SCHHA</name>
<dbReference type="STRING" id="6185.A0A094ZQL8"/>
<dbReference type="GO" id="GO:0030154">
    <property type="term" value="P:cell differentiation"/>
    <property type="evidence" value="ECO:0007669"/>
    <property type="project" value="TreeGrafter"/>
</dbReference>
<dbReference type="InterPro" id="IPR020479">
    <property type="entry name" value="HD_metazoa"/>
</dbReference>
<dbReference type="InterPro" id="IPR009057">
    <property type="entry name" value="Homeodomain-like_sf"/>
</dbReference>
<gene>
    <name evidence="9" type="ORF">MS3_04735</name>
</gene>
<organism evidence="9">
    <name type="scientific">Schistosoma haematobium</name>
    <name type="common">Blood fluke</name>
    <dbReference type="NCBI Taxonomy" id="6185"/>
    <lineage>
        <taxon>Eukaryota</taxon>
        <taxon>Metazoa</taxon>
        <taxon>Spiralia</taxon>
        <taxon>Lophotrochozoa</taxon>
        <taxon>Platyhelminthes</taxon>
        <taxon>Trematoda</taxon>
        <taxon>Digenea</taxon>
        <taxon>Strigeidida</taxon>
        <taxon>Schistosomatoidea</taxon>
        <taxon>Schistosomatidae</taxon>
        <taxon>Schistosoma</taxon>
    </lineage>
</organism>
<feature type="DNA-binding region" description="Homeobox" evidence="5">
    <location>
        <begin position="384"/>
        <end position="443"/>
    </location>
</feature>
<dbReference type="PROSITE" id="PS00027">
    <property type="entry name" value="HOMEOBOX_1"/>
    <property type="match status" value="1"/>
</dbReference>
<feature type="region of interest" description="Disordered" evidence="7">
    <location>
        <begin position="356"/>
        <end position="383"/>
    </location>
</feature>
<evidence type="ECO:0000256" key="1">
    <source>
        <dbReference type="ARBA" id="ARBA00004123"/>
    </source>
</evidence>